<feature type="compositionally biased region" description="Polar residues" evidence="1">
    <location>
        <begin position="17"/>
        <end position="28"/>
    </location>
</feature>
<accession>A0ABQ5EGH6</accession>
<feature type="region of interest" description="Disordered" evidence="1">
    <location>
        <begin position="1"/>
        <end position="33"/>
    </location>
</feature>
<dbReference type="Proteomes" id="UP001151760">
    <property type="component" value="Unassembled WGS sequence"/>
</dbReference>
<feature type="region of interest" description="Disordered" evidence="1">
    <location>
        <begin position="51"/>
        <end position="83"/>
    </location>
</feature>
<sequence length="102" mass="11553">MSTKYRSSIRQKKVPSRFSNHVMGNSSQKKNDYVEQIETEEIRVEQVFGNMDKNQNGGEKEAPADTHGVSINTEPISHSPIDVSKDCYNVDAFHNSNNIPRN</sequence>
<reference evidence="2" key="2">
    <citation type="submission" date="2022-01" db="EMBL/GenBank/DDBJ databases">
        <authorList>
            <person name="Yamashiro T."/>
            <person name="Shiraishi A."/>
            <person name="Satake H."/>
            <person name="Nakayama K."/>
        </authorList>
    </citation>
    <scope>NUCLEOTIDE SEQUENCE</scope>
</reference>
<keyword evidence="3" id="KW-1185">Reference proteome</keyword>
<evidence type="ECO:0000256" key="1">
    <source>
        <dbReference type="SAM" id="MobiDB-lite"/>
    </source>
</evidence>
<protein>
    <submittedName>
        <fullName evidence="2">Uncharacterized protein</fullName>
    </submittedName>
</protein>
<evidence type="ECO:0000313" key="3">
    <source>
        <dbReference type="Proteomes" id="UP001151760"/>
    </source>
</evidence>
<evidence type="ECO:0000313" key="2">
    <source>
        <dbReference type="EMBL" id="GJT50020.1"/>
    </source>
</evidence>
<comment type="caution">
    <text evidence="2">The sequence shown here is derived from an EMBL/GenBank/DDBJ whole genome shotgun (WGS) entry which is preliminary data.</text>
</comment>
<proteinExistence type="predicted"/>
<gene>
    <name evidence="2" type="ORF">Tco_0976177</name>
</gene>
<organism evidence="2 3">
    <name type="scientific">Tanacetum coccineum</name>
    <dbReference type="NCBI Taxonomy" id="301880"/>
    <lineage>
        <taxon>Eukaryota</taxon>
        <taxon>Viridiplantae</taxon>
        <taxon>Streptophyta</taxon>
        <taxon>Embryophyta</taxon>
        <taxon>Tracheophyta</taxon>
        <taxon>Spermatophyta</taxon>
        <taxon>Magnoliopsida</taxon>
        <taxon>eudicotyledons</taxon>
        <taxon>Gunneridae</taxon>
        <taxon>Pentapetalae</taxon>
        <taxon>asterids</taxon>
        <taxon>campanulids</taxon>
        <taxon>Asterales</taxon>
        <taxon>Asteraceae</taxon>
        <taxon>Asteroideae</taxon>
        <taxon>Anthemideae</taxon>
        <taxon>Anthemidinae</taxon>
        <taxon>Tanacetum</taxon>
    </lineage>
</organism>
<reference evidence="2" key="1">
    <citation type="journal article" date="2022" name="Int. J. Mol. Sci.">
        <title>Draft Genome of Tanacetum Coccineum: Genomic Comparison of Closely Related Tanacetum-Family Plants.</title>
        <authorList>
            <person name="Yamashiro T."/>
            <person name="Shiraishi A."/>
            <person name="Nakayama K."/>
            <person name="Satake H."/>
        </authorList>
    </citation>
    <scope>NUCLEOTIDE SEQUENCE</scope>
</reference>
<name>A0ABQ5EGH6_9ASTR</name>
<dbReference type="EMBL" id="BQNB010016286">
    <property type="protein sequence ID" value="GJT50020.1"/>
    <property type="molecule type" value="Genomic_DNA"/>
</dbReference>